<protein>
    <submittedName>
        <fullName evidence="1">Uncharacterized protein</fullName>
    </submittedName>
</protein>
<dbReference type="STRING" id="1325130.HFN_0792"/>
<reference evidence="1 2" key="1">
    <citation type="journal article" date="2013" name="Genome Announc.">
        <title>Draft Genome Sequence of Helicobacter fennelliae Strain MRY12-0050, Isolated from a Bacteremia Patient.</title>
        <authorList>
            <person name="Rimbara E."/>
            <person name="Matsui M."/>
            <person name="Mori S."/>
            <person name="Suzuki S."/>
            <person name="Suzuki M."/>
            <person name="Kim H."/>
            <person name="Sekizuka T."/>
            <person name="Kuroda M."/>
            <person name="Shibayama K."/>
        </authorList>
    </citation>
    <scope>NUCLEOTIDE SEQUENCE [LARGE SCALE GENOMIC DNA]</scope>
    <source>
        <strain evidence="1 2">MRY12-0050</strain>
    </source>
</reference>
<organism evidence="1 2">
    <name type="scientific">Helicobacter fennelliae MRY12-0050</name>
    <dbReference type="NCBI Taxonomy" id="1325130"/>
    <lineage>
        <taxon>Bacteria</taxon>
        <taxon>Pseudomonadati</taxon>
        <taxon>Campylobacterota</taxon>
        <taxon>Epsilonproteobacteria</taxon>
        <taxon>Campylobacterales</taxon>
        <taxon>Helicobacteraceae</taxon>
        <taxon>Helicobacter</taxon>
    </lineage>
</organism>
<evidence type="ECO:0000313" key="2">
    <source>
        <dbReference type="Proteomes" id="UP000018143"/>
    </source>
</evidence>
<keyword evidence="2" id="KW-1185">Reference proteome</keyword>
<dbReference type="Proteomes" id="UP000018143">
    <property type="component" value="Unassembled WGS sequence"/>
</dbReference>
<comment type="caution">
    <text evidence="1">The sequence shown here is derived from an EMBL/GenBank/DDBJ whole genome shotgun (WGS) entry which is preliminary data.</text>
</comment>
<name>T1DWM9_9HELI</name>
<evidence type="ECO:0000313" key="1">
    <source>
        <dbReference type="EMBL" id="GAD19552.1"/>
    </source>
</evidence>
<dbReference type="AlphaFoldDB" id="T1DWM9"/>
<proteinExistence type="predicted"/>
<accession>T1DWM9</accession>
<dbReference type="EMBL" id="BASD01000025">
    <property type="protein sequence ID" value="GAD19552.1"/>
    <property type="molecule type" value="Genomic_DNA"/>
</dbReference>
<gene>
    <name evidence="1" type="ORF">HFN_0792</name>
</gene>
<sequence>MFYGDFVWNLDSKSRFYGLPRLFAKSRNDKSALSLRGR</sequence>